<organism evidence="1 2">
    <name type="scientific">Streptococcus oralis subsp. dentisani</name>
    <dbReference type="NCBI Taxonomy" id="1458253"/>
    <lineage>
        <taxon>Bacteria</taxon>
        <taxon>Bacillati</taxon>
        <taxon>Bacillota</taxon>
        <taxon>Bacilli</taxon>
        <taxon>Lactobacillales</taxon>
        <taxon>Streptococcaceae</taxon>
        <taxon>Streptococcus</taxon>
    </lineage>
</organism>
<evidence type="ECO:0000313" key="1">
    <source>
        <dbReference type="EMBL" id="ORO76202.1"/>
    </source>
</evidence>
<proteinExistence type="predicted"/>
<evidence type="ECO:0000313" key="2">
    <source>
        <dbReference type="Proteomes" id="UP000194008"/>
    </source>
</evidence>
<dbReference type="AlphaFoldDB" id="A0A1X1ISU9"/>
<reference evidence="1 2" key="1">
    <citation type="journal article" date="2016" name="Eur. J. Clin. Microbiol. Infect. Dis.">
        <title>Whole genome sequencing as a tool for phylogenetic analysis of clinical strains of Mitis group streptococci.</title>
        <authorList>
            <person name="Rasmussen L.H."/>
            <person name="Dargis R."/>
            <person name="Hojholt K."/>
            <person name="Christensen J.J."/>
            <person name="Skovgaard O."/>
            <person name="Justesen U.S."/>
            <person name="Rosenvinge F.S."/>
            <person name="Moser C."/>
            <person name="Lukjancenko O."/>
            <person name="Rasmussen S."/>
            <person name="Nielsen X.C."/>
        </authorList>
    </citation>
    <scope>NUCLEOTIDE SEQUENCE [LARGE SCALE GENOMIC DNA]</scope>
    <source>
        <strain evidence="1 2">Y_5914_11</strain>
    </source>
</reference>
<dbReference type="Proteomes" id="UP000194008">
    <property type="component" value="Unassembled WGS sequence"/>
</dbReference>
<sequence>MGEQSEPLASCRSDEGILSEAKDTRQNWRLSTPILAMKQRSWLLACQSHKANWKIKRYFSEKKYDKKLISRTRS</sequence>
<dbReference type="EMBL" id="NCUW01000030">
    <property type="protein sequence ID" value="ORO76202.1"/>
    <property type="molecule type" value="Genomic_DNA"/>
</dbReference>
<name>A0A1X1ISU9_STROR</name>
<protein>
    <submittedName>
        <fullName evidence="1">Uncharacterized protein</fullName>
    </submittedName>
</protein>
<gene>
    <name evidence="1" type="ORF">B7709_09800</name>
</gene>
<accession>A0A1X1ISU9</accession>
<comment type="caution">
    <text evidence="1">The sequence shown here is derived from an EMBL/GenBank/DDBJ whole genome shotgun (WGS) entry which is preliminary data.</text>
</comment>